<feature type="non-terminal residue" evidence="2">
    <location>
        <position position="1"/>
    </location>
</feature>
<sequence>LPIMQFSAILLLLASSTSAFVVTNCRDNLRNNWSNNRCHDYDVGTSLKYQSDKGCTITLFNQEGCRGVAYTSDSQEKCLGLPGHLAIKSVKCQD</sequence>
<dbReference type="AlphaFoldDB" id="A0A6A6WZN6"/>
<name>A0A6A6WZN6_9PLEO</name>
<dbReference type="OrthoDB" id="3738271at2759"/>
<gene>
    <name evidence="2" type="ORF">K505DRAFT_253467</name>
</gene>
<evidence type="ECO:0000313" key="2">
    <source>
        <dbReference type="EMBL" id="KAF2789384.1"/>
    </source>
</evidence>
<proteinExistence type="predicted"/>
<feature type="signal peptide" evidence="1">
    <location>
        <begin position="1"/>
        <end position="19"/>
    </location>
</feature>
<protein>
    <recommendedName>
        <fullName evidence="4">Cyanovirin-N domain-containing protein</fullName>
    </recommendedName>
</protein>
<keyword evidence="1" id="KW-0732">Signal</keyword>
<evidence type="ECO:0000256" key="1">
    <source>
        <dbReference type="SAM" id="SignalP"/>
    </source>
</evidence>
<keyword evidence="3" id="KW-1185">Reference proteome</keyword>
<feature type="chain" id="PRO_5025522615" description="Cyanovirin-N domain-containing protein" evidence="1">
    <location>
        <begin position="20"/>
        <end position="94"/>
    </location>
</feature>
<evidence type="ECO:0000313" key="3">
    <source>
        <dbReference type="Proteomes" id="UP000799757"/>
    </source>
</evidence>
<accession>A0A6A6WZN6</accession>
<organism evidence="2 3">
    <name type="scientific">Melanomma pulvis-pyrius CBS 109.77</name>
    <dbReference type="NCBI Taxonomy" id="1314802"/>
    <lineage>
        <taxon>Eukaryota</taxon>
        <taxon>Fungi</taxon>
        <taxon>Dikarya</taxon>
        <taxon>Ascomycota</taxon>
        <taxon>Pezizomycotina</taxon>
        <taxon>Dothideomycetes</taxon>
        <taxon>Pleosporomycetidae</taxon>
        <taxon>Pleosporales</taxon>
        <taxon>Melanommataceae</taxon>
        <taxon>Melanomma</taxon>
    </lineage>
</organism>
<dbReference type="Proteomes" id="UP000799757">
    <property type="component" value="Unassembled WGS sequence"/>
</dbReference>
<reference evidence="2" key="1">
    <citation type="journal article" date="2020" name="Stud. Mycol.">
        <title>101 Dothideomycetes genomes: a test case for predicting lifestyles and emergence of pathogens.</title>
        <authorList>
            <person name="Haridas S."/>
            <person name="Albert R."/>
            <person name="Binder M."/>
            <person name="Bloem J."/>
            <person name="Labutti K."/>
            <person name="Salamov A."/>
            <person name="Andreopoulos B."/>
            <person name="Baker S."/>
            <person name="Barry K."/>
            <person name="Bills G."/>
            <person name="Bluhm B."/>
            <person name="Cannon C."/>
            <person name="Castanera R."/>
            <person name="Culley D."/>
            <person name="Daum C."/>
            <person name="Ezra D."/>
            <person name="Gonzalez J."/>
            <person name="Henrissat B."/>
            <person name="Kuo A."/>
            <person name="Liang C."/>
            <person name="Lipzen A."/>
            <person name="Lutzoni F."/>
            <person name="Magnuson J."/>
            <person name="Mondo S."/>
            <person name="Nolan M."/>
            <person name="Ohm R."/>
            <person name="Pangilinan J."/>
            <person name="Park H.-J."/>
            <person name="Ramirez L."/>
            <person name="Alfaro M."/>
            <person name="Sun H."/>
            <person name="Tritt A."/>
            <person name="Yoshinaga Y."/>
            <person name="Zwiers L.-H."/>
            <person name="Turgeon B."/>
            <person name="Goodwin S."/>
            <person name="Spatafora J."/>
            <person name="Crous P."/>
            <person name="Grigoriev I."/>
        </authorList>
    </citation>
    <scope>NUCLEOTIDE SEQUENCE</scope>
    <source>
        <strain evidence="2">CBS 109.77</strain>
    </source>
</reference>
<evidence type="ECO:0008006" key="4">
    <source>
        <dbReference type="Google" id="ProtNLM"/>
    </source>
</evidence>
<dbReference type="EMBL" id="MU002141">
    <property type="protein sequence ID" value="KAF2789384.1"/>
    <property type="molecule type" value="Genomic_DNA"/>
</dbReference>